<dbReference type="PANTHER" id="PTHR30134">
    <property type="entry name" value="HYDROGENASE PROTEIN ASSEMBLY PROTEIN, NICKEL CHAPERONE"/>
    <property type="match status" value="1"/>
</dbReference>
<evidence type="ECO:0000256" key="5">
    <source>
        <dbReference type="ARBA" id="ARBA00022801"/>
    </source>
</evidence>
<keyword evidence="7" id="KW-0342">GTP-binding</keyword>
<evidence type="ECO:0000256" key="8">
    <source>
        <dbReference type="ARBA" id="ARBA00035238"/>
    </source>
</evidence>
<dbReference type="GO" id="GO:0051604">
    <property type="term" value="P:protein maturation"/>
    <property type="evidence" value="ECO:0007669"/>
    <property type="project" value="InterPro"/>
</dbReference>
<dbReference type="Gene3D" id="3.40.50.300">
    <property type="entry name" value="P-loop containing nucleotide triphosphate hydrolases"/>
    <property type="match status" value="1"/>
</dbReference>
<proteinExistence type="inferred from homology"/>
<dbReference type="Proteomes" id="UP000426424">
    <property type="component" value="Chromosome"/>
</dbReference>
<evidence type="ECO:0000256" key="1">
    <source>
        <dbReference type="ARBA" id="ARBA00006211"/>
    </source>
</evidence>
<feature type="region of interest" description="Disordered" evidence="9">
    <location>
        <begin position="252"/>
        <end position="292"/>
    </location>
</feature>
<keyword evidence="2" id="KW-0533">Nickel</keyword>
<dbReference type="CDD" id="cd05390">
    <property type="entry name" value="HypB"/>
    <property type="match status" value="1"/>
</dbReference>
<keyword evidence="5" id="KW-0378">Hydrolase</keyword>
<keyword evidence="12" id="KW-1185">Reference proteome</keyword>
<dbReference type="NCBIfam" id="TIGR00073">
    <property type="entry name" value="hypB"/>
    <property type="match status" value="1"/>
</dbReference>
<keyword evidence="6" id="KW-0862">Zinc</keyword>
<dbReference type="RefSeq" id="WP_153975927.1">
    <property type="nucleotide sequence ID" value="NZ_CP039268.1"/>
</dbReference>
<protein>
    <recommendedName>
        <fullName evidence="8">Hydrogenase maturation factor HypB</fullName>
    </recommendedName>
</protein>
<dbReference type="GO" id="GO:0005525">
    <property type="term" value="F:GTP binding"/>
    <property type="evidence" value="ECO:0007669"/>
    <property type="project" value="UniProtKB-KW"/>
</dbReference>
<dbReference type="EMBL" id="CP039268">
    <property type="protein sequence ID" value="QGU33739.1"/>
    <property type="molecule type" value="Genomic_DNA"/>
</dbReference>
<dbReference type="Pfam" id="PF02492">
    <property type="entry name" value="cobW"/>
    <property type="match status" value="1"/>
</dbReference>
<gene>
    <name evidence="11" type="primary">hypB</name>
    <name evidence="11" type="ORF">E6P07_12595</name>
</gene>
<accession>A0A6I6EFJ0</accession>
<organism evidence="11 12">
    <name type="scientific">Thermochromatium tepidum ATCC 43061</name>
    <dbReference type="NCBI Taxonomy" id="316276"/>
    <lineage>
        <taxon>Bacteria</taxon>
        <taxon>Pseudomonadati</taxon>
        <taxon>Pseudomonadota</taxon>
        <taxon>Gammaproteobacteria</taxon>
        <taxon>Chromatiales</taxon>
        <taxon>Chromatiaceae</taxon>
        <taxon>Thermochromatium</taxon>
    </lineage>
</organism>
<reference evidence="11 12" key="1">
    <citation type="submission" date="2019-12" db="EMBL/GenBank/DDBJ databases">
        <title>The complete genome of the thermophilic, anoxygenic phototrophic gammaproteobacterium Thermochromatium tepidum.</title>
        <authorList>
            <person name="Sattley W.M."/>
            <person name="Swingley W.D."/>
            <person name="Burchell B.M."/>
            <person name="Gurbani S.A."/>
            <person name="Kujawa C.M."/>
            <person name="Nuccio D.A."/>
            <person name="Schladweiler J."/>
            <person name="Shaffer K.N."/>
            <person name="Stokes L.M."/>
            <person name="Touchman J.W."/>
            <person name="Blankenship R.E."/>
            <person name="Madigan M.T."/>
        </authorList>
    </citation>
    <scope>NUCLEOTIDE SEQUENCE [LARGE SCALE GENOMIC DNA]</scope>
    <source>
        <strain evidence="11 12">ATCC 43061</strain>
    </source>
</reference>
<dbReference type="SUPFAM" id="SSF52540">
    <property type="entry name" value="P-loop containing nucleoside triphosphate hydrolases"/>
    <property type="match status" value="1"/>
</dbReference>
<feature type="compositionally biased region" description="Basic and acidic residues" evidence="9">
    <location>
        <begin position="279"/>
        <end position="292"/>
    </location>
</feature>
<dbReference type="InterPro" id="IPR004392">
    <property type="entry name" value="Hyd_mat_HypB"/>
</dbReference>
<keyword evidence="4" id="KW-0547">Nucleotide-binding</keyword>
<comment type="similarity">
    <text evidence="1">Belongs to the SIMIBI class G3E GTPase family. HypB/HupM subfamily.</text>
</comment>
<dbReference type="KEGG" id="ttp:E6P07_12595"/>
<evidence type="ECO:0000313" key="11">
    <source>
        <dbReference type="EMBL" id="QGU33739.1"/>
    </source>
</evidence>
<keyword evidence="3" id="KW-0479">Metal-binding</keyword>
<evidence type="ECO:0000256" key="4">
    <source>
        <dbReference type="ARBA" id="ARBA00022741"/>
    </source>
</evidence>
<evidence type="ECO:0000256" key="9">
    <source>
        <dbReference type="SAM" id="MobiDB-lite"/>
    </source>
</evidence>
<evidence type="ECO:0000256" key="3">
    <source>
        <dbReference type="ARBA" id="ARBA00022723"/>
    </source>
</evidence>
<evidence type="ECO:0000259" key="10">
    <source>
        <dbReference type="Pfam" id="PF02492"/>
    </source>
</evidence>
<dbReference type="InterPro" id="IPR027417">
    <property type="entry name" value="P-loop_NTPase"/>
</dbReference>
<dbReference type="OrthoDB" id="9802035at2"/>
<dbReference type="GO" id="GO:0008270">
    <property type="term" value="F:zinc ion binding"/>
    <property type="evidence" value="ECO:0007669"/>
    <property type="project" value="TreeGrafter"/>
</dbReference>
<name>A0A6I6EFJ0_THETI</name>
<evidence type="ECO:0000256" key="7">
    <source>
        <dbReference type="ARBA" id="ARBA00023134"/>
    </source>
</evidence>
<dbReference type="GO" id="GO:0003924">
    <property type="term" value="F:GTPase activity"/>
    <property type="evidence" value="ECO:0007669"/>
    <property type="project" value="InterPro"/>
</dbReference>
<sequence>MCNTCGCNITSSNEHLIQGDGRHAHTADGKSAVAVLQGLLSENDHQAAHNREHLDHHGVLAVNLMSSPGAGKTSLLEATIEALGQELRVAVIEGDLATENDAARIRAKGVLAIQITTGSACHLDAHMIHEALHRLDLDGIDLLFIENVGNLVCPASFDLGQHLNVILLSVPEGDDKPAKYPVMFRAADLVLCSKSDLLPLMPEFDPKRAEHHLRALASTAPFACVSVRSRAHLEPWLHWLRDEWRVQGARLETQGAIRPGRRHEGEHRSDPTGTSVPRYQDHHHHEPSPTHG</sequence>
<evidence type="ECO:0000313" key="12">
    <source>
        <dbReference type="Proteomes" id="UP000426424"/>
    </source>
</evidence>
<dbReference type="PANTHER" id="PTHR30134:SF2">
    <property type="entry name" value="HYDROGENASE MATURATION FACTOR HYPB"/>
    <property type="match status" value="1"/>
</dbReference>
<dbReference type="AlphaFoldDB" id="A0A6I6EFJ0"/>
<evidence type="ECO:0000256" key="2">
    <source>
        <dbReference type="ARBA" id="ARBA00022596"/>
    </source>
</evidence>
<evidence type="ECO:0000256" key="6">
    <source>
        <dbReference type="ARBA" id="ARBA00022833"/>
    </source>
</evidence>
<feature type="domain" description="CobW/HypB/UreG nucleotide-binding" evidence="10">
    <location>
        <begin position="62"/>
        <end position="221"/>
    </location>
</feature>
<dbReference type="InterPro" id="IPR003495">
    <property type="entry name" value="CobW/HypB/UreG_nucleotide-bd"/>
</dbReference>
<dbReference type="GO" id="GO:0016151">
    <property type="term" value="F:nickel cation binding"/>
    <property type="evidence" value="ECO:0007669"/>
    <property type="project" value="InterPro"/>
</dbReference>